<dbReference type="CDD" id="cd03017">
    <property type="entry name" value="PRX_BCP"/>
    <property type="match status" value="1"/>
</dbReference>
<keyword evidence="8" id="KW-0676">Redox-active center</keyword>
<evidence type="ECO:0000256" key="4">
    <source>
        <dbReference type="ARBA" id="ARBA00022559"/>
    </source>
</evidence>
<dbReference type="GO" id="GO:0005737">
    <property type="term" value="C:cytoplasm"/>
    <property type="evidence" value="ECO:0007669"/>
    <property type="project" value="TreeGrafter"/>
</dbReference>
<feature type="domain" description="Thioredoxin" evidence="14">
    <location>
        <begin position="7"/>
        <end position="159"/>
    </location>
</feature>
<dbReference type="PANTHER" id="PTHR42801:SF4">
    <property type="entry name" value="AHPC_TSA FAMILY PROTEIN"/>
    <property type="match status" value="1"/>
</dbReference>
<evidence type="ECO:0000256" key="1">
    <source>
        <dbReference type="ARBA" id="ARBA00003330"/>
    </source>
</evidence>
<organism evidence="15 16">
    <name type="scientific">Desulfomicrobium apsheronum</name>
    <dbReference type="NCBI Taxonomy" id="52560"/>
    <lineage>
        <taxon>Bacteria</taxon>
        <taxon>Pseudomonadati</taxon>
        <taxon>Thermodesulfobacteriota</taxon>
        <taxon>Desulfovibrionia</taxon>
        <taxon>Desulfovibrionales</taxon>
        <taxon>Desulfomicrobiaceae</taxon>
        <taxon>Desulfomicrobium</taxon>
    </lineage>
</organism>
<feature type="active site" description="Cysteine sulfenic acid (-SOH) intermediate; for peroxidase activity" evidence="13">
    <location>
        <position position="49"/>
    </location>
</feature>
<dbReference type="InterPro" id="IPR000866">
    <property type="entry name" value="AhpC/TSA"/>
</dbReference>
<dbReference type="InterPro" id="IPR050924">
    <property type="entry name" value="Peroxiredoxin_BCP/PrxQ"/>
</dbReference>
<dbReference type="PIRSF" id="PIRSF000239">
    <property type="entry name" value="AHPC"/>
    <property type="match status" value="1"/>
</dbReference>
<keyword evidence="4" id="KW-0575">Peroxidase</keyword>
<evidence type="ECO:0000313" key="15">
    <source>
        <dbReference type="EMBL" id="SFK46269.1"/>
    </source>
</evidence>
<keyword evidence="7" id="KW-1015">Disulfide bond</keyword>
<evidence type="ECO:0000259" key="14">
    <source>
        <dbReference type="PROSITE" id="PS51352"/>
    </source>
</evidence>
<keyword evidence="16" id="KW-1185">Reference proteome</keyword>
<evidence type="ECO:0000256" key="6">
    <source>
        <dbReference type="ARBA" id="ARBA00023002"/>
    </source>
</evidence>
<accession>A0A1I3ZRU4</accession>
<dbReference type="Gene3D" id="3.40.30.10">
    <property type="entry name" value="Glutaredoxin"/>
    <property type="match status" value="1"/>
</dbReference>
<dbReference type="EC" id="1.11.1.24" evidence="3"/>
<evidence type="ECO:0000256" key="2">
    <source>
        <dbReference type="ARBA" id="ARBA00011245"/>
    </source>
</evidence>
<dbReference type="Proteomes" id="UP000198635">
    <property type="component" value="Unassembled WGS sequence"/>
</dbReference>
<dbReference type="GO" id="GO:0008379">
    <property type="term" value="F:thioredoxin peroxidase activity"/>
    <property type="evidence" value="ECO:0007669"/>
    <property type="project" value="TreeGrafter"/>
</dbReference>
<dbReference type="PROSITE" id="PS51352">
    <property type="entry name" value="THIOREDOXIN_2"/>
    <property type="match status" value="1"/>
</dbReference>
<dbReference type="GO" id="GO:0034599">
    <property type="term" value="P:cellular response to oxidative stress"/>
    <property type="evidence" value="ECO:0007669"/>
    <property type="project" value="TreeGrafter"/>
</dbReference>
<dbReference type="STRING" id="52560.SAMN04488082_12621"/>
<dbReference type="EMBL" id="FORX01000026">
    <property type="protein sequence ID" value="SFK46269.1"/>
    <property type="molecule type" value="Genomic_DNA"/>
</dbReference>
<dbReference type="RefSeq" id="WP_092379155.1">
    <property type="nucleotide sequence ID" value="NZ_FORX01000026.1"/>
</dbReference>
<dbReference type="PANTHER" id="PTHR42801">
    <property type="entry name" value="THIOREDOXIN-DEPENDENT PEROXIDE REDUCTASE"/>
    <property type="match status" value="1"/>
</dbReference>
<evidence type="ECO:0000256" key="5">
    <source>
        <dbReference type="ARBA" id="ARBA00022862"/>
    </source>
</evidence>
<comment type="function">
    <text evidence="1">Thiol-specific peroxidase that catalyzes the reduction of hydrogen peroxide and organic hydroperoxides to water and alcohols, respectively. Plays a role in cell protection against oxidative stress by detoxifying peroxides and as sensor of hydrogen peroxide-mediated signaling events.</text>
</comment>
<evidence type="ECO:0000256" key="13">
    <source>
        <dbReference type="PIRSR" id="PIRSR000239-1"/>
    </source>
</evidence>
<dbReference type="GO" id="GO:0045454">
    <property type="term" value="P:cell redox homeostasis"/>
    <property type="evidence" value="ECO:0007669"/>
    <property type="project" value="TreeGrafter"/>
</dbReference>
<dbReference type="FunFam" id="3.40.30.10:FF:000007">
    <property type="entry name" value="Thioredoxin-dependent thiol peroxidase"/>
    <property type="match status" value="1"/>
</dbReference>
<proteinExistence type="inferred from homology"/>
<gene>
    <name evidence="15" type="ORF">SAMN04488082_12621</name>
</gene>
<keyword evidence="6" id="KW-0560">Oxidoreductase</keyword>
<comment type="catalytic activity">
    <reaction evidence="12">
        <text>a hydroperoxide + [thioredoxin]-dithiol = an alcohol + [thioredoxin]-disulfide + H2O</text>
        <dbReference type="Rhea" id="RHEA:62620"/>
        <dbReference type="Rhea" id="RHEA-COMP:10698"/>
        <dbReference type="Rhea" id="RHEA-COMP:10700"/>
        <dbReference type="ChEBI" id="CHEBI:15377"/>
        <dbReference type="ChEBI" id="CHEBI:29950"/>
        <dbReference type="ChEBI" id="CHEBI:30879"/>
        <dbReference type="ChEBI" id="CHEBI:35924"/>
        <dbReference type="ChEBI" id="CHEBI:50058"/>
        <dbReference type="EC" id="1.11.1.24"/>
    </reaction>
</comment>
<sequence>MTDFKIPAPGEPAPAFCLDGASRSGVSLEDYQGRWVVLYFYPKDNTPGCTVEAQEFSALKDQFTELNAVILGLSPDSIKSHQNFTGKHALQVELLSDPEHEILKQFGAWRLKKNYGREYMGVARSTFLIDPSGVIRRTWPTVKASGHAAEVLAALKALV</sequence>
<evidence type="ECO:0000256" key="3">
    <source>
        <dbReference type="ARBA" id="ARBA00013017"/>
    </source>
</evidence>
<evidence type="ECO:0000256" key="9">
    <source>
        <dbReference type="ARBA" id="ARBA00032824"/>
    </source>
</evidence>
<evidence type="ECO:0000256" key="8">
    <source>
        <dbReference type="ARBA" id="ARBA00023284"/>
    </source>
</evidence>
<dbReference type="InterPro" id="IPR013766">
    <property type="entry name" value="Thioredoxin_domain"/>
</dbReference>
<evidence type="ECO:0000313" key="16">
    <source>
        <dbReference type="Proteomes" id="UP000198635"/>
    </source>
</evidence>
<evidence type="ECO:0000256" key="7">
    <source>
        <dbReference type="ARBA" id="ARBA00023157"/>
    </source>
</evidence>
<comment type="similarity">
    <text evidence="10">Belongs to the peroxiredoxin family. BCP/PrxQ subfamily.</text>
</comment>
<evidence type="ECO:0000256" key="12">
    <source>
        <dbReference type="ARBA" id="ARBA00049091"/>
    </source>
</evidence>
<comment type="subunit">
    <text evidence="2">Monomer.</text>
</comment>
<keyword evidence="5" id="KW-0049">Antioxidant</keyword>
<reference evidence="16" key="1">
    <citation type="submission" date="2016-10" db="EMBL/GenBank/DDBJ databases">
        <authorList>
            <person name="Varghese N."/>
            <person name="Submissions S."/>
        </authorList>
    </citation>
    <scope>NUCLEOTIDE SEQUENCE [LARGE SCALE GENOMIC DNA]</scope>
    <source>
        <strain evidence="16">DSM 5918</strain>
    </source>
</reference>
<protein>
    <recommendedName>
        <fullName evidence="3">thioredoxin-dependent peroxiredoxin</fullName>
        <ecNumber evidence="3">1.11.1.24</ecNumber>
    </recommendedName>
    <alternativeName>
        <fullName evidence="9">Thioredoxin peroxidase</fullName>
    </alternativeName>
    <alternativeName>
        <fullName evidence="11">Thioredoxin-dependent peroxiredoxin Bcp</fullName>
    </alternativeName>
</protein>
<dbReference type="Pfam" id="PF00578">
    <property type="entry name" value="AhpC-TSA"/>
    <property type="match status" value="1"/>
</dbReference>
<evidence type="ECO:0000256" key="11">
    <source>
        <dbReference type="ARBA" id="ARBA00042639"/>
    </source>
</evidence>
<dbReference type="InterPro" id="IPR036249">
    <property type="entry name" value="Thioredoxin-like_sf"/>
</dbReference>
<dbReference type="OrthoDB" id="9812811at2"/>
<evidence type="ECO:0000256" key="10">
    <source>
        <dbReference type="ARBA" id="ARBA00038489"/>
    </source>
</evidence>
<dbReference type="InterPro" id="IPR024706">
    <property type="entry name" value="Peroxiredoxin_AhpC-typ"/>
</dbReference>
<name>A0A1I3ZRU4_9BACT</name>
<dbReference type="SUPFAM" id="SSF52833">
    <property type="entry name" value="Thioredoxin-like"/>
    <property type="match status" value="1"/>
</dbReference>
<dbReference type="AlphaFoldDB" id="A0A1I3ZRU4"/>